<feature type="domain" description="Methyltransferase" evidence="1">
    <location>
        <begin position="42"/>
        <end position="149"/>
    </location>
</feature>
<sequence>MAAPADGYAMGRSAAESRRLQLQGMIYAEHTELLLRMAGVRPGTHVLDVGCGAGDVTLQLAELVGPTGSVLGIDSDPGVLAVARRRAEEGGVATVRFEQTNVLDVQLDQPVDAVVGRLILIHLDDPVAAVRHLASFVRPGGLVSFQDFNLSRARAVPPVPVFTRSVEWVINGLVAAGRPVDPGERMSAILRDAGLPAPRMLALGPASADPESPYYDLVAATAASLLPLIETTGVPAAEVGVETLAQRLRAEAVAAGSTGYLPELVGAWTHRPER</sequence>
<evidence type="ECO:0000313" key="2">
    <source>
        <dbReference type="EMBL" id="GHF53434.1"/>
    </source>
</evidence>
<gene>
    <name evidence="2" type="ORF">GCM10017566_28560</name>
</gene>
<dbReference type="CDD" id="cd02440">
    <property type="entry name" value="AdoMet_MTases"/>
    <property type="match status" value="1"/>
</dbReference>
<organism evidence="2 3">
    <name type="scientific">Amycolatopsis bartoniae</name>
    <dbReference type="NCBI Taxonomy" id="941986"/>
    <lineage>
        <taxon>Bacteria</taxon>
        <taxon>Bacillati</taxon>
        <taxon>Actinomycetota</taxon>
        <taxon>Actinomycetes</taxon>
        <taxon>Pseudonocardiales</taxon>
        <taxon>Pseudonocardiaceae</taxon>
        <taxon>Amycolatopsis</taxon>
    </lineage>
</organism>
<dbReference type="PANTHER" id="PTHR43861">
    <property type="entry name" value="TRANS-ACONITATE 2-METHYLTRANSFERASE-RELATED"/>
    <property type="match status" value="1"/>
</dbReference>
<comment type="caution">
    <text evidence="2">The sequence shown here is derived from an EMBL/GenBank/DDBJ whole genome shotgun (WGS) entry which is preliminary data.</text>
</comment>
<dbReference type="AlphaFoldDB" id="A0A8H9MCE3"/>
<proteinExistence type="predicted"/>
<accession>A0A8H9MCE3</accession>
<dbReference type="SUPFAM" id="SSF53335">
    <property type="entry name" value="S-adenosyl-L-methionine-dependent methyltransferases"/>
    <property type="match status" value="1"/>
</dbReference>
<dbReference type="Gene3D" id="3.40.50.150">
    <property type="entry name" value="Vaccinia Virus protein VP39"/>
    <property type="match status" value="1"/>
</dbReference>
<dbReference type="InterPro" id="IPR025714">
    <property type="entry name" value="Methyltranfer_dom"/>
</dbReference>
<dbReference type="Proteomes" id="UP000658656">
    <property type="component" value="Unassembled WGS sequence"/>
</dbReference>
<name>A0A8H9MCE3_9PSEU</name>
<reference evidence="2" key="1">
    <citation type="journal article" date="2014" name="Int. J. Syst. Evol. Microbiol.">
        <title>Complete genome sequence of Corynebacterium casei LMG S-19264T (=DSM 44701T), isolated from a smear-ripened cheese.</title>
        <authorList>
            <consortium name="US DOE Joint Genome Institute (JGI-PGF)"/>
            <person name="Walter F."/>
            <person name="Albersmeier A."/>
            <person name="Kalinowski J."/>
            <person name="Ruckert C."/>
        </authorList>
    </citation>
    <scope>NUCLEOTIDE SEQUENCE</scope>
    <source>
        <strain evidence="2">CGMCC 4.7679</strain>
    </source>
</reference>
<dbReference type="RefSeq" id="WP_221216986.1">
    <property type="nucleotide sequence ID" value="NZ_BNAV01000003.1"/>
</dbReference>
<evidence type="ECO:0000313" key="3">
    <source>
        <dbReference type="Proteomes" id="UP000658656"/>
    </source>
</evidence>
<keyword evidence="3" id="KW-1185">Reference proteome</keyword>
<reference evidence="2" key="2">
    <citation type="submission" date="2020-09" db="EMBL/GenBank/DDBJ databases">
        <authorList>
            <person name="Sun Q."/>
            <person name="Zhou Y."/>
        </authorList>
    </citation>
    <scope>NUCLEOTIDE SEQUENCE</scope>
    <source>
        <strain evidence="2">CGMCC 4.7679</strain>
    </source>
</reference>
<dbReference type="EMBL" id="BNAV01000003">
    <property type="protein sequence ID" value="GHF53434.1"/>
    <property type="molecule type" value="Genomic_DNA"/>
</dbReference>
<protein>
    <recommendedName>
        <fullName evidence="1">Methyltransferase domain-containing protein</fullName>
    </recommendedName>
</protein>
<dbReference type="Pfam" id="PF13847">
    <property type="entry name" value="Methyltransf_31"/>
    <property type="match status" value="1"/>
</dbReference>
<evidence type="ECO:0000259" key="1">
    <source>
        <dbReference type="Pfam" id="PF13847"/>
    </source>
</evidence>
<dbReference type="InterPro" id="IPR029063">
    <property type="entry name" value="SAM-dependent_MTases_sf"/>
</dbReference>